<feature type="coiled-coil region" evidence="1">
    <location>
        <begin position="394"/>
        <end position="428"/>
    </location>
</feature>
<dbReference type="GO" id="GO:0005761">
    <property type="term" value="C:mitochondrial ribosome"/>
    <property type="evidence" value="ECO:0007669"/>
    <property type="project" value="InterPro"/>
</dbReference>
<dbReference type="GO" id="GO:0006412">
    <property type="term" value="P:translation"/>
    <property type="evidence" value="ECO:0007669"/>
    <property type="project" value="InterPro"/>
</dbReference>
<feature type="coiled-coil region" evidence="1">
    <location>
        <begin position="475"/>
        <end position="509"/>
    </location>
</feature>
<feature type="domain" description="DUF4140" evidence="4">
    <location>
        <begin position="333"/>
        <end position="430"/>
    </location>
</feature>
<dbReference type="OrthoDB" id="10068793at2759"/>
<dbReference type="PANTHER" id="PTHR31005">
    <property type="entry name" value="DUF4139 DOMAIN-CONTAINING PROTEIN"/>
    <property type="match status" value="1"/>
</dbReference>
<dbReference type="NCBIfam" id="TIGR02231">
    <property type="entry name" value="mucoidy inhibitor MuiA family protein"/>
    <property type="match status" value="1"/>
</dbReference>
<dbReference type="EMBL" id="VXIV02002067">
    <property type="protein sequence ID" value="KAF6027574.1"/>
    <property type="molecule type" value="Genomic_DNA"/>
</dbReference>
<dbReference type="Pfam" id="PF06984">
    <property type="entry name" value="MRP-L47"/>
    <property type="match status" value="1"/>
</dbReference>
<feature type="region of interest" description="Disordered" evidence="2">
    <location>
        <begin position="610"/>
        <end position="629"/>
    </location>
</feature>
<evidence type="ECO:0000313" key="5">
    <source>
        <dbReference type="EMBL" id="KAF6027574.1"/>
    </source>
</evidence>
<dbReference type="Pfam" id="PF13600">
    <property type="entry name" value="DUF4140"/>
    <property type="match status" value="1"/>
</dbReference>
<feature type="region of interest" description="Disordered" evidence="2">
    <location>
        <begin position="295"/>
        <end position="318"/>
    </location>
</feature>
<dbReference type="InterPro" id="IPR038340">
    <property type="entry name" value="MRP-L47_sf"/>
</dbReference>
<evidence type="ECO:0000259" key="4">
    <source>
        <dbReference type="Pfam" id="PF13600"/>
    </source>
</evidence>
<keyword evidence="1" id="KW-0175">Coiled coil</keyword>
<feature type="region of interest" description="Disordered" evidence="2">
    <location>
        <begin position="816"/>
        <end position="835"/>
    </location>
</feature>
<dbReference type="PANTHER" id="PTHR31005:SF8">
    <property type="entry name" value="DUF4139 DOMAIN-CONTAINING PROTEIN"/>
    <property type="match status" value="1"/>
</dbReference>
<dbReference type="InterPro" id="IPR011935">
    <property type="entry name" value="CHP02231"/>
</dbReference>
<dbReference type="GO" id="GO:0003735">
    <property type="term" value="F:structural constituent of ribosome"/>
    <property type="evidence" value="ECO:0007669"/>
    <property type="project" value="InterPro"/>
</dbReference>
<dbReference type="AlphaFoldDB" id="A0A7J7JPM1"/>
<name>A0A7J7JPM1_BUGNE</name>
<dbReference type="Pfam" id="PF13598">
    <property type="entry name" value="DUF4139"/>
    <property type="match status" value="1"/>
</dbReference>
<protein>
    <submittedName>
        <fullName evidence="5">Uncharacterized protein</fullName>
    </submittedName>
</protein>
<feature type="compositionally biased region" description="Basic and acidic residues" evidence="2">
    <location>
        <begin position="820"/>
        <end position="832"/>
    </location>
</feature>
<evidence type="ECO:0000256" key="2">
    <source>
        <dbReference type="SAM" id="MobiDB-lite"/>
    </source>
</evidence>
<comment type="caution">
    <text evidence="5">The sequence shown here is derived from an EMBL/GenBank/DDBJ whole genome shotgun (WGS) entry which is preliminary data.</text>
</comment>
<feature type="domain" description="DUF4139" evidence="3">
    <location>
        <begin position="533"/>
        <end position="865"/>
    </location>
</feature>
<accession>A0A7J7JPM1</accession>
<reference evidence="5" key="1">
    <citation type="submission" date="2020-06" db="EMBL/GenBank/DDBJ databases">
        <title>Draft genome of Bugula neritina, a colonial animal packing powerful symbionts and potential medicines.</title>
        <authorList>
            <person name="Rayko M."/>
        </authorList>
    </citation>
    <scope>NUCLEOTIDE SEQUENCE [LARGE SCALE GENOMIC DNA]</scope>
    <source>
        <strain evidence="5">Kwan_BN1</strain>
    </source>
</reference>
<proteinExistence type="predicted"/>
<sequence>MKLAMFCNCSKSLFITAPRLQKLLRFDTSLSRNFSQSNSIFSSSKTLSIAIPTIDNSFNIGNSITNITQTYLITKNLVVKHSCFSKNVNLRNFHTSSQRNGLDEFFDEQENWELFKVQVGRPWAKADLRTRSNQDLHKLWYVLLKEMNLLLTMKAEYDRLHASFPSPERLEKVEVSMDNLRQVVDERNSALSLLETGEQPHPRWIDDVDELDRPIRRLEEEHLVPREHNKEFLKKYDNLGDWTRPYKMLWNEKQRKRSFTKRKKAKHLYRKLLEKYPHLEEDPEFLREYCEQKMGGIDSNPDKPKQKMTPAPNIPVEDTPYKYDVQDLAVATVTVYKDRAEVKRTIPVFIQSAGEIEVKVDGLSRLCDLDSVRVEGKGNATITEVSSLEKTVTKQVNQDSMKSIKEEVADLEKRIRVIETERERTTRRKQLYVGLADQIRNPSSDACKQSMVECLLTETGMSGVLNFMNVYSEQLKSCDDESYRLEAEIQDLRNQIRALRDQEMEAGRNSRETTEIRQTSILMDVKEKGEVILTVTYLVKGATWYPKYDIRAFSNEKTVKINYFGVINQKTGEDWTNARLILSTAQPGVGGTIPELRGQIVKFKPERRPDGFSHNGIGSRSSGYQYDSAPRASKMSSDYFSPEMASMSVMTAEVSEGALSTMYEIPRQATIPSDKQDHKVSVALLDLPCEFEHFTVPKMIPNAYLKAKLTNKSKFLFLQGPSNIFVDNNFMTKSSLQTVNPDEQFDVSLGIDFALKIEYRPLRQLHETSGMFTKTSTTQYRQVTEVKNTHVYPVKIQLEEQLPRSETDKIKVIVSSPSLPKEKEKEKEKEKPSGPVYLNSKGNVVWKATIKAGASQTFTLQYSIETLAAENRTIMFSEVIHNLYIPQTACPQVFYTD</sequence>
<dbReference type="Gene3D" id="6.10.330.20">
    <property type="match status" value="1"/>
</dbReference>
<keyword evidence="6" id="KW-1185">Reference proteome</keyword>
<evidence type="ECO:0000313" key="6">
    <source>
        <dbReference type="Proteomes" id="UP000593567"/>
    </source>
</evidence>
<dbReference type="InterPro" id="IPR037291">
    <property type="entry name" value="DUF4139"/>
</dbReference>
<dbReference type="Proteomes" id="UP000593567">
    <property type="component" value="Unassembled WGS sequence"/>
</dbReference>
<organism evidence="5 6">
    <name type="scientific">Bugula neritina</name>
    <name type="common">Brown bryozoan</name>
    <name type="synonym">Sertularia neritina</name>
    <dbReference type="NCBI Taxonomy" id="10212"/>
    <lineage>
        <taxon>Eukaryota</taxon>
        <taxon>Metazoa</taxon>
        <taxon>Spiralia</taxon>
        <taxon>Lophotrochozoa</taxon>
        <taxon>Bryozoa</taxon>
        <taxon>Gymnolaemata</taxon>
        <taxon>Cheilostomatida</taxon>
        <taxon>Flustrina</taxon>
        <taxon>Buguloidea</taxon>
        <taxon>Bugulidae</taxon>
        <taxon>Bugula</taxon>
    </lineage>
</organism>
<feature type="compositionally biased region" description="Polar residues" evidence="2">
    <location>
        <begin position="616"/>
        <end position="625"/>
    </location>
</feature>
<dbReference type="InterPro" id="IPR010729">
    <property type="entry name" value="Ribosomal_uL29_mit"/>
</dbReference>
<evidence type="ECO:0000259" key="3">
    <source>
        <dbReference type="Pfam" id="PF13598"/>
    </source>
</evidence>
<dbReference type="InterPro" id="IPR025554">
    <property type="entry name" value="DUF4140"/>
</dbReference>
<evidence type="ECO:0000256" key="1">
    <source>
        <dbReference type="SAM" id="Coils"/>
    </source>
</evidence>
<gene>
    <name evidence="5" type="ORF">EB796_014095</name>
</gene>